<keyword evidence="2" id="KW-1185">Reference proteome</keyword>
<dbReference type="InterPro" id="IPR019660">
    <property type="entry name" value="Put_sensory_transdc_reg_YbjN"/>
</dbReference>
<proteinExistence type="predicted"/>
<organism evidence="1 2">
    <name type="scientific">Croceibacterium salegens</name>
    <dbReference type="NCBI Taxonomy" id="1737568"/>
    <lineage>
        <taxon>Bacteria</taxon>
        <taxon>Pseudomonadati</taxon>
        <taxon>Pseudomonadota</taxon>
        <taxon>Alphaproteobacteria</taxon>
        <taxon>Sphingomonadales</taxon>
        <taxon>Erythrobacteraceae</taxon>
        <taxon>Croceibacterium</taxon>
    </lineage>
</organism>
<evidence type="ECO:0000313" key="1">
    <source>
        <dbReference type="EMBL" id="MXO59121.1"/>
    </source>
</evidence>
<dbReference type="EMBL" id="WTYM01000033">
    <property type="protein sequence ID" value="MXO59121.1"/>
    <property type="molecule type" value="Genomic_DNA"/>
</dbReference>
<reference evidence="1 2" key="1">
    <citation type="submission" date="2019-12" db="EMBL/GenBank/DDBJ databases">
        <title>Genomic-based taxomic classification of the family Erythrobacteraceae.</title>
        <authorList>
            <person name="Xu L."/>
        </authorList>
    </citation>
    <scope>NUCLEOTIDE SEQUENCE [LARGE SCALE GENOMIC DNA]</scope>
    <source>
        <strain evidence="1 2">MCCC 1K01500</strain>
    </source>
</reference>
<dbReference type="RefSeq" id="WP_159793277.1">
    <property type="nucleotide sequence ID" value="NZ_WTYM01000033.1"/>
</dbReference>
<evidence type="ECO:0008006" key="3">
    <source>
        <dbReference type="Google" id="ProtNLM"/>
    </source>
</evidence>
<gene>
    <name evidence="1" type="ORF">GRI89_06155</name>
</gene>
<accession>A0A6I4SSZ1</accession>
<sequence length="188" mass="20305">MCGSGKDAKLDTDTTEGSISMRFYVLATLALAGTSLPLASATAQSSYQTSRLLKTIDEAALVATLESMGVEHGTDKGTDGSTLYTIDYQNGFKAFSYFRACEDGCKGLVLIGVFSPPENMTPNQLRDTVREFNDRYPAAKLYVAESGDTYSQSYVIFDEGITMGNLKAQLEVFGDIGAEVSDKLYSDD</sequence>
<comment type="caution">
    <text evidence="1">The sequence shown here is derived from an EMBL/GenBank/DDBJ whole genome shotgun (WGS) entry which is preliminary data.</text>
</comment>
<protein>
    <recommendedName>
        <fullName evidence="3">YbjN domain-containing protein</fullName>
    </recommendedName>
</protein>
<evidence type="ECO:0000313" key="2">
    <source>
        <dbReference type="Proteomes" id="UP000433652"/>
    </source>
</evidence>
<dbReference type="Pfam" id="PF10722">
    <property type="entry name" value="YbjN"/>
    <property type="match status" value="1"/>
</dbReference>
<name>A0A6I4SSZ1_9SPHN</name>
<dbReference type="AlphaFoldDB" id="A0A6I4SSZ1"/>
<dbReference type="Proteomes" id="UP000433652">
    <property type="component" value="Unassembled WGS sequence"/>
</dbReference>
<dbReference type="OrthoDB" id="7409129at2"/>